<dbReference type="InterPro" id="IPR026983">
    <property type="entry name" value="DHC"/>
</dbReference>
<dbReference type="InterPro" id="IPR027417">
    <property type="entry name" value="P-loop_NTPase"/>
</dbReference>
<gene>
    <name evidence="2" type="ORF">ECPE_LOCUS14191</name>
</gene>
<accession>A0A183B4Q6</accession>
<proteinExistence type="predicted"/>
<dbReference type="OrthoDB" id="6264521at2759"/>
<dbReference type="WBParaSite" id="ECPE_0001423101-mRNA-1">
    <property type="protein sequence ID" value="ECPE_0001423101-mRNA-1"/>
    <property type="gene ID" value="ECPE_0001423101"/>
</dbReference>
<dbReference type="PANTHER" id="PTHR22878:SF71">
    <property type="entry name" value="DYNEIN, AXONEMAL, HEAVY CHAIN 3"/>
    <property type="match status" value="1"/>
</dbReference>
<dbReference type="AlphaFoldDB" id="A0A183B4Q6"/>
<dbReference type="Proteomes" id="UP000272942">
    <property type="component" value="Unassembled WGS sequence"/>
</dbReference>
<reference evidence="2 3" key="2">
    <citation type="submission" date="2018-11" db="EMBL/GenBank/DDBJ databases">
        <authorList>
            <consortium name="Pathogen Informatics"/>
        </authorList>
    </citation>
    <scope>NUCLEOTIDE SEQUENCE [LARGE SCALE GENOMIC DNA]</scope>
    <source>
        <strain evidence="2 3">Egypt</strain>
    </source>
</reference>
<dbReference type="PANTHER" id="PTHR22878">
    <property type="entry name" value="DYNEIN HEAVY CHAIN 6, AXONEMAL-LIKE-RELATED"/>
    <property type="match status" value="1"/>
</dbReference>
<dbReference type="Gene3D" id="1.10.8.1220">
    <property type="match status" value="1"/>
</dbReference>
<evidence type="ECO:0000313" key="4">
    <source>
        <dbReference type="WBParaSite" id="ECPE_0001423101-mRNA-1"/>
    </source>
</evidence>
<name>A0A183B4Q6_9TREM</name>
<feature type="domain" description="Dynein heavy chain ATP-binding dynein motor region" evidence="1">
    <location>
        <begin position="3"/>
        <end position="179"/>
    </location>
</feature>
<dbReference type="InterPro" id="IPR035706">
    <property type="entry name" value="AAA_9"/>
</dbReference>
<dbReference type="GO" id="GO:0045505">
    <property type="term" value="F:dynein intermediate chain binding"/>
    <property type="evidence" value="ECO:0007669"/>
    <property type="project" value="InterPro"/>
</dbReference>
<dbReference type="GO" id="GO:0007018">
    <property type="term" value="P:microtubule-based movement"/>
    <property type="evidence" value="ECO:0007669"/>
    <property type="project" value="InterPro"/>
</dbReference>
<evidence type="ECO:0000259" key="1">
    <source>
        <dbReference type="Pfam" id="PF12781"/>
    </source>
</evidence>
<protein>
    <submittedName>
        <fullName evidence="4">AAA_9 domain-containing protein</fullName>
    </submittedName>
</protein>
<sequence length="322" mass="36317">MEKDNKLGVVKLSDANYLRTLENAIQFGFPVLMENVGEELDPVLEPILQRLIFKSQGSYYMRLGDNVIEYNANFRFYITTRLRNPHYLPEVSVKVCLLNFMITPLGLEDQLLGIVTAEEKPELEATKNELIVTSADNKRQLKELEDKILEVLSASQGNILENETAINVLSSSKKLSEEITEKQVIAESTQLEIDAARNAYRPVAEHGSLLFFCISDLSNIDPMYQYSLTWFINLFLSTVSSVLIPDTDVKEQPAVWKEMYDSTEPHRFVPAGKFSTLVGLQKLVTVRCIRPDKVVPGIQVSGIQITITLYVCLYSTVKVGSI</sequence>
<dbReference type="EMBL" id="UZAN01056914">
    <property type="protein sequence ID" value="VDP91463.1"/>
    <property type="molecule type" value="Genomic_DNA"/>
</dbReference>
<dbReference type="Gene3D" id="3.40.50.300">
    <property type="entry name" value="P-loop containing nucleotide triphosphate hydrolases"/>
    <property type="match status" value="1"/>
</dbReference>
<keyword evidence="3" id="KW-1185">Reference proteome</keyword>
<reference evidence="4" key="1">
    <citation type="submission" date="2016-06" db="UniProtKB">
        <authorList>
            <consortium name="WormBaseParasite"/>
        </authorList>
    </citation>
    <scope>IDENTIFICATION</scope>
</reference>
<dbReference type="GO" id="GO:0051959">
    <property type="term" value="F:dynein light intermediate chain binding"/>
    <property type="evidence" value="ECO:0007669"/>
    <property type="project" value="InterPro"/>
</dbReference>
<dbReference type="Pfam" id="PF12781">
    <property type="entry name" value="AAA_9"/>
    <property type="match status" value="1"/>
</dbReference>
<organism evidence="4">
    <name type="scientific">Echinostoma caproni</name>
    <dbReference type="NCBI Taxonomy" id="27848"/>
    <lineage>
        <taxon>Eukaryota</taxon>
        <taxon>Metazoa</taxon>
        <taxon>Spiralia</taxon>
        <taxon>Lophotrochozoa</taxon>
        <taxon>Platyhelminthes</taxon>
        <taxon>Trematoda</taxon>
        <taxon>Digenea</taxon>
        <taxon>Plagiorchiida</taxon>
        <taxon>Echinostomata</taxon>
        <taxon>Echinostomatoidea</taxon>
        <taxon>Echinostomatidae</taxon>
        <taxon>Echinostoma</taxon>
    </lineage>
</organism>
<evidence type="ECO:0000313" key="3">
    <source>
        <dbReference type="Proteomes" id="UP000272942"/>
    </source>
</evidence>
<dbReference type="Gene3D" id="6.10.140.1060">
    <property type="match status" value="1"/>
</dbReference>
<dbReference type="GO" id="GO:0030286">
    <property type="term" value="C:dynein complex"/>
    <property type="evidence" value="ECO:0007669"/>
    <property type="project" value="InterPro"/>
</dbReference>
<evidence type="ECO:0000313" key="2">
    <source>
        <dbReference type="EMBL" id="VDP91463.1"/>
    </source>
</evidence>